<dbReference type="Proteomes" id="UP000032431">
    <property type="component" value="Chromosome I"/>
</dbReference>
<name>A0A078KN76_9FIRM</name>
<organism evidence="5 6">
    <name type="scientific">[Clostridium] cellulosi</name>
    <dbReference type="NCBI Taxonomy" id="29343"/>
    <lineage>
        <taxon>Bacteria</taxon>
        <taxon>Bacillati</taxon>
        <taxon>Bacillota</taxon>
        <taxon>Clostridia</taxon>
        <taxon>Eubacteriales</taxon>
        <taxon>Oscillospiraceae</taxon>
        <taxon>Oscillospiraceae incertae sedis</taxon>
    </lineage>
</organism>
<feature type="domain" description="Nucleoside phosphorylase" evidence="4">
    <location>
        <begin position="16"/>
        <end position="212"/>
    </location>
</feature>
<dbReference type="PANTHER" id="PTHR43691:SF11">
    <property type="entry name" value="FI09636P-RELATED"/>
    <property type="match status" value="1"/>
</dbReference>
<evidence type="ECO:0000256" key="1">
    <source>
        <dbReference type="ARBA" id="ARBA00011888"/>
    </source>
</evidence>
<evidence type="ECO:0000256" key="3">
    <source>
        <dbReference type="ARBA" id="ARBA00048447"/>
    </source>
</evidence>
<gene>
    <name evidence="5" type="ORF">CCDG5_0764</name>
</gene>
<dbReference type="PANTHER" id="PTHR43691">
    <property type="entry name" value="URIDINE PHOSPHORYLASE"/>
    <property type="match status" value="1"/>
</dbReference>
<dbReference type="InterPro" id="IPR000845">
    <property type="entry name" value="Nucleoside_phosphorylase_d"/>
</dbReference>
<reference evidence="6" key="1">
    <citation type="submission" date="2014-07" db="EMBL/GenBank/DDBJ databases">
        <authorList>
            <person name="Wibberg D."/>
        </authorList>
    </citation>
    <scope>NUCLEOTIDE SEQUENCE [LARGE SCALE GENOMIC DNA]</scope>
    <source>
        <strain evidence="6">DG5</strain>
    </source>
</reference>
<dbReference type="GO" id="GO:0004850">
    <property type="term" value="F:uridine phosphorylase activity"/>
    <property type="evidence" value="ECO:0007669"/>
    <property type="project" value="UniProtKB-EC"/>
</dbReference>
<dbReference type="KEGG" id="ccel:CCDG5_0764"/>
<accession>A0A078KN76</accession>
<dbReference type="EMBL" id="LM995447">
    <property type="protein sequence ID" value="CDZ23893.1"/>
    <property type="molecule type" value="Genomic_DNA"/>
</dbReference>
<evidence type="ECO:0000259" key="4">
    <source>
        <dbReference type="Pfam" id="PF01048"/>
    </source>
</evidence>
<dbReference type="HOGENOM" id="CLU_068457_0_1_9"/>
<dbReference type="SUPFAM" id="SSF53167">
    <property type="entry name" value="Purine and uridine phosphorylases"/>
    <property type="match status" value="1"/>
</dbReference>
<dbReference type="OrthoDB" id="9772602at2"/>
<evidence type="ECO:0000313" key="6">
    <source>
        <dbReference type="Proteomes" id="UP000032431"/>
    </source>
</evidence>
<sequence length="249" mass="27059">MKTLYLKAAPGDIADYVIFSGDPGRVKKVCSHLSNVKNIACNREFETYTGNYKGMPVTVTSTGIGAPSAAIAMEEMYECGMKVAVRLGTVMGLIDNLGGFIIPRAAIRRESTSSTYVEKGYPAAADIELVSYMNAAVKKQNGVYTNGIICSMDGYYSEMKSSKLSEQMQKDIDGTISELKKYNVVGLDMETSLILTLGSLMNIKACSVTVTTILEGRKGMLKDDDRIAAEEKLITVVLEGLYSFANDNR</sequence>
<dbReference type="GO" id="GO:0005829">
    <property type="term" value="C:cytosol"/>
    <property type="evidence" value="ECO:0007669"/>
    <property type="project" value="TreeGrafter"/>
</dbReference>
<dbReference type="Gene3D" id="3.40.50.1580">
    <property type="entry name" value="Nucleoside phosphorylase domain"/>
    <property type="match status" value="1"/>
</dbReference>
<dbReference type="GO" id="GO:0009116">
    <property type="term" value="P:nucleoside metabolic process"/>
    <property type="evidence" value="ECO:0007669"/>
    <property type="project" value="InterPro"/>
</dbReference>
<dbReference type="PATRIC" id="fig|29343.3.peg.801"/>
<evidence type="ECO:0000313" key="5">
    <source>
        <dbReference type="EMBL" id="CDZ23893.1"/>
    </source>
</evidence>
<dbReference type="EC" id="2.4.2.3" evidence="1"/>
<dbReference type="Pfam" id="PF01048">
    <property type="entry name" value="PNP_UDP_1"/>
    <property type="match status" value="1"/>
</dbReference>
<dbReference type="STRING" id="29343.CCDG5_0764"/>
<dbReference type="AlphaFoldDB" id="A0A078KN76"/>
<evidence type="ECO:0000256" key="2">
    <source>
        <dbReference type="ARBA" id="ARBA00021980"/>
    </source>
</evidence>
<proteinExistence type="predicted"/>
<keyword evidence="6" id="KW-1185">Reference proteome</keyword>
<dbReference type="InterPro" id="IPR035994">
    <property type="entry name" value="Nucleoside_phosphorylase_sf"/>
</dbReference>
<dbReference type="CDD" id="cd17767">
    <property type="entry name" value="UP_EcUdp-like"/>
    <property type="match status" value="1"/>
</dbReference>
<protein>
    <recommendedName>
        <fullName evidence="2">Uridine phosphorylase</fullName>
        <ecNumber evidence="1">2.4.2.3</ecNumber>
    </recommendedName>
</protein>
<comment type="catalytic activity">
    <reaction evidence="3">
        <text>uridine + phosphate = alpha-D-ribose 1-phosphate + uracil</text>
        <dbReference type="Rhea" id="RHEA:24388"/>
        <dbReference type="ChEBI" id="CHEBI:16704"/>
        <dbReference type="ChEBI" id="CHEBI:17568"/>
        <dbReference type="ChEBI" id="CHEBI:43474"/>
        <dbReference type="ChEBI" id="CHEBI:57720"/>
        <dbReference type="EC" id="2.4.2.3"/>
    </reaction>
</comment>